<evidence type="ECO:0000313" key="10">
    <source>
        <dbReference type="EMBL" id="SPN99880.1"/>
    </source>
</evidence>
<sequence length="970" mass="108120">MPPHVPRKRLRDGSPKASGSDAAQAGPAQASGSKKPKVTPRVRTLFDDLDAMKTPDSSKVDIPHLDTSSDDGSELTDLSDIDLEDVPLPNRQNPGEPSDDDDDDDDEGIEFEDVVMPAQTVPIPSGDLELTLRRDTRISLTAAFGKKGPSKIERKIRVATHCIHVLLLLWHNAVRNAWLCDEEVQAIMISHVPPRLWDEIDRWRRNSGLEKSKPDTKSKAKAQEGKGKESREWGPAATKLEEATVDMSHGDPLFRLMQSLVGWWKQRFKVTAPGIRKWGYMTLERLDRVTKAYRSADGEEPTFGERIPDLEAFRLHAQKCEGSRDVGAQLFTALLRGLGMDARLVANLQPLGFGWNKLEDADPEPENGPGQYSPAIALNGSPANKSPKKGAKGPAKPSTSGHSTGTSTRSTTIGRKKMEDNSDEEMASGASDSDRNSVEMSEIAKRNIAPRGHDKDLDFPHYWTEVRSPVTDKYVPVDAIVKKLVGTSRELIESLEPRGGKAEKKRQVMAYIVGFSSDGTAKDVTVRYLKRQMLPGKTKGVRMPVKKTPVHNRHGKIKRYEEYDWFTRAMAGYTRGGKQHPVTEVDQLEDVVDLRPAKVEKKVVKEGEETLQYYKTSQEYVLERHLKREEALLPDAKPVKVFKSKSKGTVNEEPVYLRSDVVHVKSAETWHKQGRAPIPGEMPLKRVPYRAATINRQRELAEAEKATGEKVLQGLYSMEQTDWIIPPPIKDGIIPKNEYGNIDLFVEHMCPEGAVHIPYRGAVRVCKRLKVDYAEAVIDFEFGHRMAVPVIQGVVIPDEYYERVMEELQKDEVERARKEDEKRRKAALGMWRKLLMGMRIARRIREEYGEIGEGVEVFGHFKDNFPDRAGETSGGGPGDVEDADMAGGFLPAGYEDEMEDDDAAGTGMGGTTSGFFPVVDEDDEGDDSLLVQDDRQPAEKMATAQPEEDSEPDVGSRGRAGGRGQPKRKT</sequence>
<feature type="compositionally biased region" description="Basic and acidic residues" evidence="6">
    <location>
        <begin position="208"/>
        <end position="232"/>
    </location>
</feature>
<feature type="region of interest" description="Disordered" evidence="6">
    <location>
        <begin position="208"/>
        <end position="235"/>
    </location>
</feature>
<dbReference type="InterPro" id="IPR036985">
    <property type="entry name" value="Transglutaminase-like_sf"/>
</dbReference>
<dbReference type="PANTHER" id="PTHR12135">
    <property type="entry name" value="DNA REPAIR PROTEIN XP-C / RAD4"/>
    <property type="match status" value="1"/>
</dbReference>
<feature type="domain" description="Rad4 beta-hairpin" evidence="8">
    <location>
        <begin position="664"/>
        <end position="727"/>
    </location>
</feature>
<evidence type="ECO:0000256" key="5">
    <source>
        <dbReference type="ARBA" id="ARBA00023242"/>
    </source>
</evidence>
<dbReference type="SMART" id="SM01031">
    <property type="entry name" value="BHD_2"/>
    <property type="match status" value="1"/>
</dbReference>
<feature type="domain" description="Rad4 beta-hairpin" evidence="9">
    <location>
        <begin position="734"/>
        <end position="808"/>
    </location>
</feature>
<evidence type="ECO:0000256" key="1">
    <source>
        <dbReference type="ARBA" id="ARBA00004123"/>
    </source>
</evidence>
<keyword evidence="11" id="KW-1185">Reference proteome</keyword>
<keyword evidence="4" id="KW-0234">DNA repair</keyword>
<feature type="region of interest" description="Disordered" evidence="6">
    <location>
        <begin position="359"/>
        <end position="439"/>
    </location>
</feature>
<dbReference type="GO" id="GO:0006298">
    <property type="term" value="P:mismatch repair"/>
    <property type="evidence" value="ECO:0007669"/>
    <property type="project" value="TreeGrafter"/>
</dbReference>
<feature type="compositionally biased region" description="Acidic residues" evidence="6">
    <location>
        <begin position="68"/>
        <end position="85"/>
    </location>
</feature>
<name>A0AAE8STJ6_9PEZI</name>
<dbReference type="GO" id="GO:0003684">
    <property type="term" value="F:damaged DNA binding"/>
    <property type="evidence" value="ECO:0007669"/>
    <property type="project" value="InterPro"/>
</dbReference>
<feature type="compositionally biased region" description="Low complexity" evidence="6">
    <location>
        <begin position="17"/>
        <end position="33"/>
    </location>
</feature>
<dbReference type="GO" id="GO:0000111">
    <property type="term" value="C:nucleotide-excision repair factor 2 complex"/>
    <property type="evidence" value="ECO:0007669"/>
    <property type="project" value="TreeGrafter"/>
</dbReference>
<keyword evidence="5" id="KW-0539">Nucleus</keyword>
<dbReference type="InterPro" id="IPR018327">
    <property type="entry name" value="BHD_2"/>
</dbReference>
<accession>A0AAE8STJ6</accession>
<gene>
    <name evidence="10" type="ORF">DNG_02732</name>
</gene>
<feature type="compositionally biased region" description="Basic and acidic residues" evidence="6">
    <location>
        <begin position="44"/>
        <end position="64"/>
    </location>
</feature>
<evidence type="ECO:0000256" key="4">
    <source>
        <dbReference type="ARBA" id="ARBA00023204"/>
    </source>
</evidence>
<dbReference type="Pfam" id="PF03835">
    <property type="entry name" value="Rad4"/>
    <property type="match status" value="1"/>
</dbReference>
<dbReference type="InterPro" id="IPR004583">
    <property type="entry name" value="DNA_repair_Rad4"/>
</dbReference>
<feature type="domain" description="Rad4 beta-hairpin" evidence="7">
    <location>
        <begin position="604"/>
        <end position="662"/>
    </location>
</feature>
<feature type="region of interest" description="Disordered" evidence="6">
    <location>
        <begin position="1"/>
        <end position="108"/>
    </location>
</feature>
<comment type="caution">
    <text evidence="10">The sequence shown here is derived from an EMBL/GenBank/DDBJ whole genome shotgun (WGS) entry which is preliminary data.</text>
</comment>
<evidence type="ECO:0000256" key="3">
    <source>
        <dbReference type="ARBA" id="ARBA00022763"/>
    </source>
</evidence>
<dbReference type="AlphaFoldDB" id="A0AAE8STJ6"/>
<comment type="subcellular location">
    <subcellularLocation>
        <location evidence="1">Nucleus</location>
    </subcellularLocation>
</comment>
<dbReference type="SMART" id="SM01030">
    <property type="entry name" value="BHD_1"/>
    <property type="match status" value="1"/>
</dbReference>
<comment type="similarity">
    <text evidence="2">Belongs to the XPC family.</text>
</comment>
<feature type="region of interest" description="Disordered" evidence="6">
    <location>
        <begin position="894"/>
        <end position="970"/>
    </location>
</feature>
<dbReference type="Proteomes" id="UP001187682">
    <property type="component" value="Unassembled WGS sequence"/>
</dbReference>
<dbReference type="Pfam" id="PF10405">
    <property type="entry name" value="BHD_3"/>
    <property type="match status" value="1"/>
</dbReference>
<dbReference type="GO" id="GO:0005737">
    <property type="term" value="C:cytoplasm"/>
    <property type="evidence" value="ECO:0007669"/>
    <property type="project" value="TreeGrafter"/>
</dbReference>
<evidence type="ECO:0000259" key="7">
    <source>
        <dbReference type="SMART" id="SM01030"/>
    </source>
</evidence>
<evidence type="ECO:0000256" key="2">
    <source>
        <dbReference type="ARBA" id="ARBA00009525"/>
    </source>
</evidence>
<reference evidence="10" key="1">
    <citation type="submission" date="2018-03" db="EMBL/GenBank/DDBJ databases">
        <authorList>
            <person name="Guldener U."/>
        </authorList>
    </citation>
    <scope>NUCLEOTIDE SEQUENCE</scope>
</reference>
<dbReference type="Pfam" id="PF10403">
    <property type="entry name" value="BHD_1"/>
    <property type="match status" value="1"/>
</dbReference>
<dbReference type="GO" id="GO:0006289">
    <property type="term" value="P:nucleotide-excision repair"/>
    <property type="evidence" value="ECO:0007669"/>
    <property type="project" value="InterPro"/>
</dbReference>
<feature type="compositionally biased region" description="Low complexity" evidence="6">
    <location>
        <begin position="392"/>
        <end position="412"/>
    </location>
</feature>
<feature type="compositionally biased region" description="Acidic residues" evidence="6">
    <location>
        <begin position="894"/>
        <end position="903"/>
    </location>
</feature>
<dbReference type="FunFam" id="3.30.70.2460:FF:000001">
    <property type="entry name" value="DNA repair protein Rad4 family"/>
    <property type="match status" value="1"/>
</dbReference>
<dbReference type="PANTHER" id="PTHR12135:SF2">
    <property type="entry name" value="DNA REPAIR PROTEIN RAD34"/>
    <property type="match status" value="1"/>
</dbReference>
<dbReference type="EMBL" id="ONZQ02000003">
    <property type="protein sequence ID" value="SPN99880.1"/>
    <property type="molecule type" value="Genomic_DNA"/>
</dbReference>
<dbReference type="GO" id="GO:0071942">
    <property type="term" value="C:XPC complex"/>
    <property type="evidence" value="ECO:0007669"/>
    <property type="project" value="TreeGrafter"/>
</dbReference>
<evidence type="ECO:0000313" key="11">
    <source>
        <dbReference type="Proteomes" id="UP001187682"/>
    </source>
</evidence>
<dbReference type="Gene3D" id="2.20.20.110">
    <property type="entry name" value="Rad4, beta-hairpin domain BHD1"/>
    <property type="match status" value="1"/>
</dbReference>
<dbReference type="InterPro" id="IPR038765">
    <property type="entry name" value="Papain-like_cys_pep_sf"/>
</dbReference>
<feature type="compositionally biased region" description="Acidic residues" evidence="6">
    <location>
        <begin position="97"/>
        <end position="108"/>
    </location>
</feature>
<dbReference type="Gene3D" id="3.90.260.10">
    <property type="entry name" value="Transglutaminase-like"/>
    <property type="match status" value="1"/>
</dbReference>
<protein>
    <submittedName>
        <fullName evidence="10">Related to excision repair protein RAD4</fullName>
    </submittedName>
</protein>
<dbReference type="InterPro" id="IPR042488">
    <property type="entry name" value="Rad4_BHD3_sf"/>
</dbReference>
<evidence type="ECO:0000256" key="6">
    <source>
        <dbReference type="SAM" id="MobiDB-lite"/>
    </source>
</evidence>
<keyword evidence="3" id="KW-0227">DNA damage</keyword>
<dbReference type="SMART" id="SM01032">
    <property type="entry name" value="BHD_3"/>
    <property type="match status" value="1"/>
</dbReference>
<dbReference type="SUPFAM" id="SSF54001">
    <property type="entry name" value="Cysteine proteinases"/>
    <property type="match status" value="1"/>
</dbReference>
<feature type="compositionally biased region" description="Basic residues" evidence="6">
    <location>
        <begin position="1"/>
        <end position="10"/>
    </location>
</feature>
<dbReference type="GO" id="GO:0003697">
    <property type="term" value="F:single-stranded DNA binding"/>
    <property type="evidence" value="ECO:0007669"/>
    <property type="project" value="TreeGrafter"/>
</dbReference>
<organism evidence="10 11">
    <name type="scientific">Cephalotrichum gorgonifer</name>
    <dbReference type="NCBI Taxonomy" id="2041049"/>
    <lineage>
        <taxon>Eukaryota</taxon>
        <taxon>Fungi</taxon>
        <taxon>Dikarya</taxon>
        <taxon>Ascomycota</taxon>
        <taxon>Pezizomycotina</taxon>
        <taxon>Sordariomycetes</taxon>
        <taxon>Hypocreomycetidae</taxon>
        <taxon>Microascales</taxon>
        <taxon>Microascaceae</taxon>
        <taxon>Cephalotrichum</taxon>
    </lineage>
</organism>
<dbReference type="Pfam" id="PF10404">
    <property type="entry name" value="BHD_2"/>
    <property type="match status" value="1"/>
</dbReference>
<dbReference type="InterPro" id="IPR018325">
    <property type="entry name" value="Rad4/PNGase_transGLS-fold"/>
</dbReference>
<evidence type="ECO:0000259" key="9">
    <source>
        <dbReference type="SMART" id="SM01032"/>
    </source>
</evidence>
<dbReference type="InterPro" id="IPR018326">
    <property type="entry name" value="Rad4_beta-hairpin_dom1"/>
</dbReference>
<dbReference type="InterPro" id="IPR018328">
    <property type="entry name" value="Rad4_beta-hairpin_dom3"/>
</dbReference>
<proteinExistence type="inferred from homology"/>
<evidence type="ECO:0000259" key="8">
    <source>
        <dbReference type="SMART" id="SM01031"/>
    </source>
</evidence>
<dbReference type="Gene3D" id="3.30.70.2460">
    <property type="entry name" value="Rad4, beta-hairpin domain BHD3"/>
    <property type="match status" value="1"/>
</dbReference>